<feature type="transmembrane region" description="Helical" evidence="8">
    <location>
        <begin position="6"/>
        <end position="23"/>
    </location>
</feature>
<name>A0A9P5UFI6_9AGAR</name>
<dbReference type="PANTHER" id="PTHR46206:SF1">
    <property type="entry name" value="P450, PUTATIVE (EUROFUNG)-RELATED"/>
    <property type="match status" value="1"/>
</dbReference>
<keyword evidence="8" id="KW-0472">Membrane</keyword>
<keyword evidence="4" id="KW-0560">Oxidoreductase</keyword>
<dbReference type="PRINTS" id="PR00385">
    <property type="entry name" value="P450"/>
</dbReference>
<dbReference type="InterPro" id="IPR036396">
    <property type="entry name" value="Cyt_P450_sf"/>
</dbReference>
<protein>
    <submittedName>
        <fullName evidence="9">Cytochrome P450</fullName>
    </submittedName>
</protein>
<dbReference type="GO" id="GO:0016705">
    <property type="term" value="F:oxidoreductase activity, acting on paired donors, with incorporation or reduction of molecular oxygen"/>
    <property type="evidence" value="ECO:0007669"/>
    <property type="project" value="InterPro"/>
</dbReference>
<keyword evidence="8" id="KW-0812">Transmembrane</keyword>
<keyword evidence="7" id="KW-0349">Heme</keyword>
<accession>A0A9P5UFI6</accession>
<dbReference type="InterPro" id="IPR001128">
    <property type="entry name" value="Cyt_P450"/>
</dbReference>
<dbReference type="Proteomes" id="UP000772434">
    <property type="component" value="Unassembled WGS sequence"/>
</dbReference>
<dbReference type="InterPro" id="IPR002403">
    <property type="entry name" value="Cyt_P450_E_grp-IV"/>
</dbReference>
<keyword evidence="10" id="KW-1185">Reference proteome</keyword>
<evidence type="ECO:0000256" key="8">
    <source>
        <dbReference type="SAM" id="Phobius"/>
    </source>
</evidence>
<evidence type="ECO:0000256" key="1">
    <source>
        <dbReference type="ARBA" id="ARBA00001971"/>
    </source>
</evidence>
<keyword evidence="8" id="KW-1133">Transmembrane helix</keyword>
<evidence type="ECO:0000256" key="4">
    <source>
        <dbReference type="ARBA" id="ARBA00023002"/>
    </source>
</evidence>
<evidence type="ECO:0000256" key="5">
    <source>
        <dbReference type="ARBA" id="ARBA00023004"/>
    </source>
</evidence>
<reference evidence="9" key="1">
    <citation type="submission" date="2020-11" db="EMBL/GenBank/DDBJ databases">
        <authorList>
            <consortium name="DOE Joint Genome Institute"/>
            <person name="Ahrendt S."/>
            <person name="Riley R."/>
            <person name="Andreopoulos W."/>
            <person name="Labutti K."/>
            <person name="Pangilinan J."/>
            <person name="Ruiz-Duenas F.J."/>
            <person name="Barrasa J.M."/>
            <person name="Sanchez-Garcia M."/>
            <person name="Camarero S."/>
            <person name="Miyauchi S."/>
            <person name="Serrano A."/>
            <person name="Linde D."/>
            <person name="Babiker R."/>
            <person name="Drula E."/>
            <person name="Ayuso-Fernandez I."/>
            <person name="Pacheco R."/>
            <person name="Padilla G."/>
            <person name="Ferreira P."/>
            <person name="Barriuso J."/>
            <person name="Kellner H."/>
            <person name="Castanera R."/>
            <person name="Alfaro M."/>
            <person name="Ramirez L."/>
            <person name="Pisabarro A.G."/>
            <person name="Kuo A."/>
            <person name="Tritt A."/>
            <person name="Lipzen A."/>
            <person name="He G."/>
            <person name="Yan M."/>
            <person name="Ng V."/>
            <person name="Cullen D."/>
            <person name="Martin F."/>
            <person name="Rosso M.-N."/>
            <person name="Henrissat B."/>
            <person name="Hibbett D."/>
            <person name="Martinez A.T."/>
            <person name="Grigoriev I.V."/>
        </authorList>
    </citation>
    <scope>NUCLEOTIDE SEQUENCE</scope>
    <source>
        <strain evidence="9">AH 40177</strain>
    </source>
</reference>
<comment type="similarity">
    <text evidence="2">Belongs to the cytochrome P450 family.</text>
</comment>
<keyword evidence="6" id="KW-0503">Monooxygenase</keyword>
<comment type="caution">
    <text evidence="9">The sequence shown here is derived from an EMBL/GenBank/DDBJ whole genome shotgun (WGS) entry which is preliminary data.</text>
</comment>
<sequence length="494" mass="56158">MPTFPFAILFLLGILIYAFRILRNAHARVDLLRSIPTVGPSGVLSSYIGAFKYIFNARDSLQEGYDKYRLNPGVFKIAVLDRWVVVVCRPDLIMDVKLAPENLLSFHDAAFDILEGRYTLGSSVFKDPYHFNIIQGPLTRNVSKRFPAMFREAVFALAKEIPLVHDESLEISVWNMTLNVACRTSTNFLLGHSLCRNSDWLALNIKFAKDVAVSINIINLFPDVLKPFVGKFMTPLPYSVARAVKHLSPLFAERMARMKDADSDAGEDDLISWLLSEACNGPPSRRTSQELTLRVLSVHFFAIYTTSMMLNHALIYLAYNLDMFNTLREEIEQCVQKHGGWTKAATEDMFCLESVLKEVMRLAPLNGVSVDRKTVNDYKFANGLCVPAGTMLSIPVYNVHRDETYNPRAETFEGTRFMGQKMTSATPQHLAWGLGRSACPGRFFAASELKMLLAHILVTYDFRCERETMPELRWFSQRILPDTTTTFIFQKRRI</sequence>
<dbReference type="Pfam" id="PF00067">
    <property type="entry name" value="p450"/>
    <property type="match status" value="1"/>
</dbReference>
<dbReference type="GO" id="GO:0004497">
    <property type="term" value="F:monooxygenase activity"/>
    <property type="evidence" value="ECO:0007669"/>
    <property type="project" value="UniProtKB-KW"/>
</dbReference>
<organism evidence="9 10">
    <name type="scientific">Rhodocollybia butyracea</name>
    <dbReference type="NCBI Taxonomy" id="206335"/>
    <lineage>
        <taxon>Eukaryota</taxon>
        <taxon>Fungi</taxon>
        <taxon>Dikarya</taxon>
        <taxon>Basidiomycota</taxon>
        <taxon>Agaricomycotina</taxon>
        <taxon>Agaricomycetes</taxon>
        <taxon>Agaricomycetidae</taxon>
        <taxon>Agaricales</taxon>
        <taxon>Marasmiineae</taxon>
        <taxon>Omphalotaceae</taxon>
        <taxon>Rhodocollybia</taxon>
    </lineage>
</organism>
<evidence type="ECO:0000313" key="9">
    <source>
        <dbReference type="EMBL" id="KAF9077312.1"/>
    </source>
</evidence>
<evidence type="ECO:0000256" key="2">
    <source>
        <dbReference type="ARBA" id="ARBA00010617"/>
    </source>
</evidence>
<evidence type="ECO:0000313" key="10">
    <source>
        <dbReference type="Proteomes" id="UP000772434"/>
    </source>
</evidence>
<dbReference type="AlphaFoldDB" id="A0A9P5UFI6"/>
<evidence type="ECO:0000256" key="3">
    <source>
        <dbReference type="ARBA" id="ARBA00022723"/>
    </source>
</evidence>
<feature type="transmembrane region" description="Helical" evidence="8">
    <location>
        <begin position="295"/>
        <end position="319"/>
    </location>
</feature>
<dbReference type="EMBL" id="JADNRY010000004">
    <property type="protein sequence ID" value="KAF9077312.1"/>
    <property type="molecule type" value="Genomic_DNA"/>
</dbReference>
<feature type="binding site" description="axial binding residue" evidence="7">
    <location>
        <position position="439"/>
    </location>
    <ligand>
        <name>heme</name>
        <dbReference type="ChEBI" id="CHEBI:30413"/>
    </ligand>
    <ligandPart>
        <name>Fe</name>
        <dbReference type="ChEBI" id="CHEBI:18248"/>
    </ligandPart>
</feature>
<dbReference type="CDD" id="cd11041">
    <property type="entry name" value="CYP503A1-like"/>
    <property type="match status" value="1"/>
</dbReference>
<evidence type="ECO:0000256" key="7">
    <source>
        <dbReference type="PIRSR" id="PIRSR602403-1"/>
    </source>
</evidence>
<evidence type="ECO:0000256" key="6">
    <source>
        <dbReference type="ARBA" id="ARBA00023033"/>
    </source>
</evidence>
<keyword evidence="3 7" id="KW-0479">Metal-binding</keyword>
<dbReference type="PRINTS" id="PR00465">
    <property type="entry name" value="EP450IV"/>
</dbReference>
<dbReference type="GO" id="GO:0020037">
    <property type="term" value="F:heme binding"/>
    <property type="evidence" value="ECO:0007669"/>
    <property type="project" value="InterPro"/>
</dbReference>
<dbReference type="PANTHER" id="PTHR46206">
    <property type="entry name" value="CYTOCHROME P450"/>
    <property type="match status" value="1"/>
</dbReference>
<dbReference type="OrthoDB" id="1844152at2759"/>
<dbReference type="SUPFAM" id="SSF48264">
    <property type="entry name" value="Cytochrome P450"/>
    <property type="match status" value="1"/>
</dbReference>
<comment type="cofactor">
    <cofactor evidence="1 7">
        <name>heme</name>
        <dbReference type="ChEBI" id="CHEBI:30413"/>
    </cofactor>
</comment>
<gene>
    <name evidence="9" type="ORF">BDP27DRAFT_1312180</name>
</gene>
<dbReference type="GO" id="GO:0005506">
    <property type="term" value="F:iron ion binding"/>
    <property type="evidence" value="ECO:0007669"/>
    <property type="project" value="InterPro"/>
</dbReference>
<proteinExistence type="inferred from homology"/>
<dbReference type="Gene3D" id="1.10.630.10">
    <property type="entry name" value="Cytochrome P450"/>
    <property type="match status" value="1"/>
</dbReference>
<keyword evidence="5 7" id="KW-0408">Iron</keyword>